<keyword evidence="7" id="KW-0067">ATP-binding</keyword>
<dbReference type="RefSeq" id="XP_032812635.1">
    <property type="nucleotide sequence ID" value="XM_032956744.1"/>
</dbReference>
<dbReference type="GO" id="GO:0005524">
    <property type="term" value="F:ATP binding"/>
    <property type="evidence" value="ECO:0007669"/>
    <property type="project" value="UniProtKB-KW"/>
</dbReference>
<dbReference type="CDD" id="cd00192">
    <property type="entry name" value="PTKc"/>
    <property type="match status" value="1"/>
</dbReference>
<dbReference type="InterPro" id="IPR011009">
    <property type="entry name" value="Kinase-like_dom_sf"/>
</dbReference>
<evidence type="ECO:0000256" key="2">
    <source>
        <dbReference type="ARBA" id="ARBA00022679"/>
    </source>
</evidence>
<keyword evidence="6" id="KW-0862">Zinc</keyword>
<dbReference type="GO" id="GO:0030182">
    <property type="term" value="P:neuron differentiation"/>
    <property type="evidence" value="ECO:0007669"/>
    <property type="project" value="UniProtKB-ARBA"/>
</dbReference>
<dbReference type="InterPro" id="IPR001245">
    <property type="entry name" value="Ser-Thr/Tyr_kinase_cat_dom"/>
</dbReference>
<dbReference type="PANTHER" id="PTHR24418">
    <property type="entry name" value="TYROSINE-PROTEIN KINASE"/>
    <property type="match status" value="1"/>
</dbReference>
<dbReference type="Proteomes" id="UP001318040">
    <property type="component" value="Chromosome 1"/>
</dbReference>
<accession>A0AAJ7T7G1</accession>
<dbReference type="GO" id="GO:0012505">
    <property type="term" value="C:endomembrane system"/>
    <property type="evidence" value="ECO:0007669"/>
    <property type="project" value="UniProtKB-SubCell"/>
</dbReference>
<evidence type="ECO:0000256" key="5">
    <source>
        <dbReference type="ARBA" id="ARBA00022777"/>
    </source>
</evidence>
<dbReference type="PROSITE" id="PS50119">
    <property type="entry name" value="ZF_BBOX"/>
    <property type="match status" value="1"/>
</dbReference>
<dbReference type="CDD" id="cd19769">
    <property type="entry name" value="Bbox2_TRIM16-like"/>
    <property type="match status" value="1"/>
</dbReference>
<dbReference type="AlphaFoldDB" id="A0AAJ7T7G1"/>
<dbReference type="GO" id="GO:0048468">
    <property type="term" value="P:cell development"/>
    <property type="evidence" value="ECO:0007669"/>
    <property type="project" value="UniProtKB-ARBA"/>
</dbReference>
<proteinExistence type="predicted"/>
<dbReference type="Gene3D" id="4.10.830.40">
    <property type="match status" value="1"/>
</dbReference>
<reference evidence="15" key="1">
    <citation type="submission" date="2025-08" db="UniProtKB">
        <authorList>
            <consortium name="RefSeq"/>
        </authorList>
    </citation>
    <scope>IDENTIFICATION</scope>
    <source>
        <tissue evidence="15">Sperm</tissue>
    </source>
</reference>
<evidence type="ECO:0000256" key="9">
    <source>
        <dbReference type="ARBA" id="ARBA00023137"/>
    </source>
</evidence>
<dbReference type="InterPro" id="IPR050198">
    <property type="entry name" value="Non-receptor_tyrosine_kinases"/>
</dbReference>
<dbReference type="Pfam" id="PF00643">
    <property type="entry name" value="zf-B_box"/>
    <property type="match status" value="1"/>
</dbReference>
<keyword evidence="14" id="KW-1185">Reference proteome</keyword>
<keyword evidence="8" id="KW-0472">Membrane</keyword>
<evidence type="ECO:0000256" key="4">
    <source>
        <dbReference type="ARBA" id="ARBA00022771"/>
    </source>
</evidence>
<dbReference type="SUPFAM" id="SSF56112">
    <property type="entry name" value="Protein kinase-like (PK-like)"/>
    <property type="match status" value="1"/>
</dbReference>
<keyword evidence="11" id="KW-0175">Coiled coil</keyword>
<dbReference type="GO" id="GO:0004713">
    <property type="term" value="F:protein tyrosine kinase activity"/>
    <property type="evidence" value="ECO:0007669"/>
    <property type="project" value="UniProtKB-KW"/>
</dbReference>
<evidence type="ECO:0000259" key="13">
    <source>
        <dbReference type="PROSITE" id="PS50119"/>
    </source>
</evidence>
<dbReference type="GO" id="GO:0050793">
    <property type="term" value="P:regulation of developmental process"/>
    <property type="evidence" value="ECO:0007669"/>
    <property type="project" value="UniProtKB-ARBA"/>
</dbReference>
<dbReference type="InterPro" id="IPR000719">
    <property type="entry name" value="Prot_kinase_dom"/>
</dbReference>
<evidence type="ECO:0000256" key="1">
    <source>
        <dbReference type="ARBA" id="ARBA00004308"/>
    </source>
</evidence>
<evidence type="ECO:0000259" key="12">
    <source>
        <dbReference type="PROSITE" id="PS50011"/>
    </source>
</evidence>
<evidence type="ECO:0000256" key="6">
    <source>
        <dbReference type="ARBA" id="ARBA00022833"/>
    </source>
</evidence>
<evidence type="ECO:0000256" key="10">
    <source>
        <dbReference type="PROSITE-ProRule" id="PRU00024"/>
    </source>
</evidence>
<evidence type="ECO:0000256" key="3">
    <source>
        <dbReference type="ARBA" id="ARBA00022741"/>
    </source>
</evidence>
<feature type="domain" description="Protein kinase" evidence="12">
    <location>
        <begin position="284"/>
        <end position="534"/>
    </location>
</feature>
<evidence type="ECO:0000313" key="14">
    <source>
        <dbReference type="Proteomes" id="UP001318040"/>
    </source>
</evidence>
<comment type="subcellular location">
    <subcellularLocation>
        <location evidence="1">Endomembrane system</location>
    </subcellularLocation>
</comment>
<dbReference type="FunFam" id="1.10.510.10:FF:001512">
    <property type="entry name" value="Receptor tyrosine-protein kinase erbB-2"/>
    <property type="match status" value="1"/>
</dbReference>
<dbReference type="InterPro" id="IPR000315">
    <property type="entry name" value="Znf_B-box"/>
</dbReference>
<dbReference type="Gene3D" id="3.30.160.60">
    <property type="entry name" value="Classic Zinc Finger"/>
    <property type="match status" value="1"/>
</dbReference>
<dbReference type="Gene3D" id="1.10.510.10">
    <property type="entry name" value="Transferase(Phosphotransferase) domain 1"/>
    <property type="match status" value="1"/>
</dbReference>
<organism evidence="14 15">
    <name type="scientific">Petromyzon marinus</name>
    <name type="common">Sea lamprey</name>
    <dbReference type="NCBI Taxonomy" id="7757"/>
    <lineage>
        <taxon>Eukaryota</taxon>
        <taxon>Metazoa</taxon>
        <taxon>Chordata</taxon>
        <taxon>Craniata</taxon>
        <taxon>Vertebrata</taxon>
        <taxon>Cyclostomata</taxon>
        <taxon>Hyperoartia</taxon>
        <taxon>Petromyzontiformes</taxon>
        <taxon>Petromyzontidae</taxon>
        <taxon>Petromyzon</taxon>
    </lineage>
</organism>
<keyword evidence="5" id="KW-0418">Kinase</keyword>
<feature type="domain" description="B box-type" evidence="13">
    <location>
        <begin position="54"/>
        <end position="97"/>
    </location>
</feature>
<dbReference type="GO" id="GO:0008270">
    <property type="term" value="F:zinc ion binding"/>
    <property type="evidence" value="ECO:0007669"/>
    <property type="project" value="UniProtKB-KW"/>
</dbReference>
<gene>
    <name evidence="15" type="primary">LOC116943610</name>
</gene>
<dbReference type="Pfam" id="PF07714">
    <property type="entry name" value="PK_Tyr_Ser-Thr"/>
    <property type="match status" value="1"/>
</dbReference>
<dbReference type="SUPFAM" id="SSF57845">
    <property type="entry name" value="B-box zinc-binding domain"/>
    <property type="match status" value="1"/>
</dbReference>
<keyword evidence="2" id="KW-0808">Transferase</keyword>
<dbReference type="PROSITE" id="PS00109">
    <property type="entry name" value="PROTEIN_KINASE_TYR"/>
    <property type="match status" value="1"/>
</dbReference>
<name>A0AAJ7T7G1_PETMA</name>
<protein>
    <submittedName>
        <fullName evidence="15">Proto-oncogene tyrosine-protein kinase Yrk-like isoform X2</fullName>
    </submittedName>
</protein>
<keyword evidence="3" id="KW-0547">Nucleotide-binding</keyword>
<sequence>MEGTVPCDYCLGGSTAAVKTCLTCLTSFCEEHLRPHKELALLRAHQLIEATRNVAEKLCPAHSRVLDFFCEREQRPLCHECSLSTEHRMHRHTALEEACRAKRVLVEARVRLVDNTSGLLQQETATLSEDHTNIVNLSERCSSQLSRAFEEARAKLSRREEEVMEELRNEAQRALSPIEVSMEEHVSGIARLSSVKDSLQALLASEVDPVSFLKMLKDQDLNENLQTGSAFRRSENIDNALRRIVERALASLNSVAEDRTISTPPSSTSDVTPALIPMVPQTSLTVQDLVKIGAFTDIHRGLYENRQVAIKIRKDGITNEQLLEEGRMMGALRHDRLLALLAMVSESPATLIMEFMSNGNLLAFLEKKSSSNRDRYYLKMAAEVAEGMRFLEEEGCVHLDLRAANILLDDGFGCKIAGFQLVRKLAGEVYQISEGDMLPARWCAVEAFTTKVWTSKCDSWSFGVLLFEIYTDGTLPYKGKTHREVVELLKQGIRLPRPSVCPDAVHRVMSSCWHEDPLTRPNFGEMYTSLSSLIRA</sequence>
<keyword evidence="4 10" id="KW-0863">Zinc-finger</keyword>
<evidence type="ECO:0000256" key="8">
    <source>
        <dbReference type="ARBA" id="ARBA00023136"/>
    </source>
</evidence>
<keyword evidence="9" id="KW-0829">Tyrosine-protein kinase</keyword>
<dbReference type="PRINTS" id="PR00109">
    <property type="entry name" value="TYRKINASE"/>
</dbReference>
<evidence type="ECO:0000256" key="11">
    <source>
        <dbReference type="SAM" id="Coils"/>
    </source>
</evidence>
<dbReference type="SMART" id="SM00336">
    <property type="entry name" value="BBOX"/>
    <property type="match status" value="1"/>
</dbReference>
<evidence type="ECO:0000256" key="7">
    <source>
        <dbReference type="ARBA" id="ARBA00022840"/>
    </source>
</evidence>
<evidence type="ECO:0000313" key="15">
    <source>
        <dbReference type="RefSeq" id="XP_032812635.1"/>
    </source>
</evidence>
<dbReference type="InterPro" id="IPR008266">
    <property type="entry name" value="Tyr_kinase_AS"/>
</dbReference>
<feature type="coiled-coil region" evidence="11">
    <location>
        <begin position="142"/>
        <end position="173"/>
    </location>
</feature>
<dbReference type="PROSITE" id="PS50011">
    <property type="entry name" value="PROTEIN_KINASE_DOM"/>
    <property type="match status" value="1"/>
</dbReference>
<keyword evidence="4 10" id="KW-0479">Metal-binding</keyword>